<dbReference type="InterPro" id="IPR036724">
    <property type="entry name" value="Cobalamin-bd_sf"/>
</dbReference>
<evidence type="ECO:0000256" key="4">
    <source>
        <dbReference type="ARBA" id="ARBA00022628"/>
    </source>
</evidence>
<organism evidence="9 10">
    <name type="scientific">Fodinibius halophilus</name>
    <dbReference type="NCBI Taxonomy" id="1736908"/>
    <lineage>
        <taxon>Bacteria</taxon>
        <taxon>Pseudomonadati</taxon>
        <taxon>Balneolota</taxon>
        <taxon>Balneolia</taxon>
        <taxon>Balneolales</taxon>
        <taxon>Balneolaceae</taxon>
        <taxon>Fodinibius</taxon>
    </lineage>
</organism>
<dbReference type="InterPro" id="IPR006099">
    <property type="entry name" value="MeMalonylCoA_mutase_a/b_cat"/>
</dbReference>
<evidence type="ECO:0000256" key="3">
    <source>
        <dbReference type="ARBA" id="ARBA00012398"/>
    </source>
</evidence>
<keyword evidence="6" id="KW-0170">Cobalt</keyword>
<dbReference type="EC" id="5.4.99.2" evidence="3"/>
<dbReference type="GO" id="GO:0046872">
    <property type="term" value="F:metal ion binding"/>
    <property type="evidence" value="ECO:0007669"/>
    <property type="project" value="InterPro"/>
</dbReference>
<protein>
    <recommendedName>
        <fullName evidence="3">methylmalonyl-CoA mutase</fullName>
        <ecNumber evidence="3">5.4.99.2</ecNumber>
    </recommendedName>
</protein>
<dbReference type="Pfam" id="PF01642">
    <property type="entry name" value="MM_CoA_mutase"/>
    <property type="match status" value="1"/>
</dbReference>
<dbReference type="InterPro" id="IPR016176">
    <property type="entry name" value="Cbl-dep_enz_cat"/>
</dbReference>
<dbReference type="GO" id="GO:0031419">
    <property type="term" value="F:cobalamin binding"/>
    <property type="evidence" value="ECO:0007669"/>
    <property type="project" value="UniProtKB-KW"/>
</dbReference>
<dbReference type="PANTHER" id="PTHR48101:SF1">
    <property type="entry name" value="METHYLMALONYL-COA MUTASE, LARGE SUBUNIT"/>
    <property type="match status" value="1"/>
</dbReference>
<feature type="region of interest" description="Disordered" evidence="7">
    <location>
        <begin position="455"/>
        <end position="480"/>
    </location>
</feature>
<evidence type="ECO:0000256" key="5">
    <source>
        <dbReference type="ARBA" id="ARBA00023235"/>
    </source>
</evidence>
<name>A0A6M1T3M8_9BACT</name>
<dbReference type="SUPFAM" id="SSF51703">
    <property type="entry name" value="Cobalamin (vitamin B12)-dependent enzymes"/>
    <property type="match status" value="1"/>
</dbReference>
<sequence length="673" mass="75773">MSDSDTTIKSLFEEFPPTPTDEWEDVITKDLNGADYKDKLRWDTGEGISPLPFYRREDMSAVEREEAIQKHFADGNPNAWEIRVPVFAESAESANKDAHHALNRGADALQFYMRVQRTEGALGGDLRGLPLQNQHDFSTLCSDISLENTALHFDTGLASAAVLGMLNNEIQKQGSSRTDIRGTFSYDPFVYILEKGQYPKDKEQLEEEIYELRSFTTKSLPSVRPLCIDARFYHNTGATIVQQLAYALATASEYLSLLTERGLSVTDITAALHFNFSVGSRYFLEIAKLRAMRLLWKNLLNAYGDRSKAEAYLHSETSQWNKTLYDPYTNMLRTSTEGMAAAIAGADAMSILPFDQHFRQPNHFSQRIARNQQLILSEESHLNKVTDPSAGSYYIEKLTDSIGRKAWTLFQEIENEGGLFQSIENGTVQSAIHETQQRRDQEIACRGRTFVGTNQYSNADEEMADKKGSPRRSVSLDTSDSEIDLDNDNLLDSLSTAFKEGAKLGDIAPDLFDFGRHKIRTVAPYRGAVAFEKLRLATENHSFTPQVLTLPLGHKKWRKGRSTFSANFFGCAGYNIEEPIGFEDVEAAQKAVKEQQPDIAVLCSSDKEYNDLVPAICEAFSKLEKRPILVLAGYPKDKIEDFKEAGIDDFIHAKCNVLETLKRFQNKLDIIEN</sequence>
<feature type="domain" description="Methylmalonyl-CoA mutase alpha/beta chain catalytic" evidence="8">
    <location>
        <begin position="78"/>
        <end position="463"/>
    </location>
</feature>
<dbReference type="SUPFAM" id="SSF52242">
    <property type="entry name" value="Cobalamin (vitamin B12)-binding domain"/>
    <property type="match status" value="1"/>
</dbReference>
<gene>
    <name evidence="9" type="ORF">G3569_10000</name>
</gene>
<evidence type="ECO:0000259" key="8">
    <source>
        <dbReference type="Pfam" id="PF01642"/>
    </source>
</evidence>
<reference evidence="9 10" key="1">
    <citation type="submission" date="2020-02" db="EMBL/GenBank/DDBJ databases">
        <title>Aliifodinibius halophilus 2W32, complete genome.</title>
        <authorList>
            <person name="Li Y."/>
            <person name="Wu S."/>
        </authorList>
    </citation>
    <scope>NUCLEOTIDE SEQUENCE [LARGE SCALE GENOMIC DNA]</scope>
    <source>
        <strain evidence="9 10">2W32</strain>
    </source>
</reference>
<evidence type="ECO:0000256" key="6">
    <source>
        <dbReference type="ARBA" id="ARBA00023285"/>
    </source>
</evidence>
<dbReference type="Gene3D" id="3.40.50.280">
    <property type="entry name" value="Cobalamin-binding domain"/>
    <property type="match status" value="1"/>
</dbReference>
<dbReference type="Proteomes" id="UP000479132">
    <property type="component" value="Unassembled WGS sequence"/>
</dbReference>
<dbReference type="Gene3D" id="3.20.20.240">
    <property type="entry name" value="Methylmalonyl-CoA mutase"/>
    <property type="match status" value="1"/>
</dbReference>
<comment type="cofactor">
    <cofactor evidence="1">
        <name>adenosylcob(III)alamin</name>
        <dbReference type="ChEBI" id="CHEBI:18408"/>
    </cofactor>
</comment>
<evidence type="ECO:0000256" key="7">
    <source>
        <dbReference type="SAM" id="MobiDB-lite"/>
    </source>
</evidence>
<evidence type="ECO:0000313" key="10">
    <source>
        <dbReference type="Proteomes" id="UP000479132"/>
    </source>
</evidence>
<dbReference type="PROSITE" id="PS00544">
    <property type="entry name" value="METMALONYL_COA_MUTASE"/>
    <property type="match status" value="1"/>
</dbReference>
<dbReference type="RefSeq" id="WP_165268668.1">
    <property type="nucleotide sequence ID" value="NZ_JAALLS010000011.1"/>
</dbReference>
<dbReference type="CDD" id="cd03677">
    <property type="entry name" value="MM_CoA_mutase_beta"/>
    <property type="match status" value="1"/>
</dbReference>
<evidence type="ECO:0000256" key="2">
    <source>
        <dbReference type="ARBA" id="ARBA00008465"/>
    </source>
</evidence>
<dbReference type="GO" id="GO:0016866">
    <property type="term" value="F:intramolecular transferase activity"/>
    <property type="evidence" value="ECO:0007669"/>
    <property type="project" value="InterPro"/>
</dbReference>
<proteinExistence type="inferred from homology"/>
<dbReference type="EMBL" id="JAALLS010000011">
    <property type="protein sequence ID" value="NGP88689.1"/>
    <property type="molecule type" value="Genomic_DNA"/>
</dbReference>
<dbReference type="AlphaFoldDB" id="A0A6M1T3M8"/>
<accession>A0A6M1T3M8</accession>
<keyword evidence="5" id="KW-0413">Isomerase</keyword>
<keyword evidence="10" id="KW-1185">Reference proteome</keyword>
<feature type="region of interest" description="Disordered" evidence="7">
    <location>
        <begin position="1"/>
        <end position="22"/>
    </location>
</feature>
<keyword evidence="4" id="KW-0846">Cobalamin</keyword>
<dbReference type="PANTHER" id="PTHR48101">
    <property type="entry name" value="METHYLMALONYL-COA MUTASE, MITOCHONDRIAL-RELATED"/>
    <property type="match status" value="1"/>
</dbReference>
<evidence type="ECO:0000313" key="9">
    <source>
        <dbReference type="EMBL" id="NGP88689.1"/>
    </source>
</evidence>
<comment type="similarity">
    <text evidence="2">Belongs to the methylmalonyl-CoA mutase family.</text>
</comment>
<comment type="caution">
    <text evidence="9">The sequence shown here is derived from an EMBL/GenBank/DDBJ whole genome shotgun (WGS) entry which is preliminary data.</text>
</comment>
<dbReference type="InterPro" id="IPR058549">
    <property type="entry name" value="MeMalonylCoA_mutase_a/b_site"/>
</dbReference>
<evidence type="ECO:0000256" key="1">
    <source>
        <dbReference type="ARBA" id="ARBA00001922"/>
    </source>
</evidence>